<dbReference type="EMBL" id="AMEQ01000003">
    <property type="protein sequence ID" value="EKY03204.1"/>
    <property type="molecule type" value="Genomic_DNA"/>
</dbReference>
<accession>L1NI62</accession>
<name>L1NI62_9PORP</name>
<dbReference type="PATRIC" id="fig|1127696.3.peg.80"/>
<evidence type="ECO:0000313" key="1">
    <source>
        <dbReference type="EMBL" id="EKY03204.1"/>
    </source>
</evidence>
<dbReference type="HOGENOM" id="CLU_007145_0_0_10"/>
<organism evidence="1 2">
    <name type="scientific">Porphyromonas catoniae F0037</name>
    <dbReference type="NCBI Taxonomy" id="1127696"/>
    <lineage>
        <taxon>Bacteria</taxon>
        <taxon>Pseudomonadati</taxon>
        <taxon>Bacteroidota</taxon>
        <taxon>Bacteroidia</taxon>
        <taxon>Bacteroidales</taxon>
        <taxon>Porphyromonadaceae</taxon>
        <taxon>Porphyromonas</taxon>
    </lineage>
</organism>
<dbReference type="eggNOG" id="COG3093">
    <property type="taxonomic scope" value="Bacteria"/>
</dbReference>
<comment type="caution">
    <text evidence="1">The sequence shown here is derived from an EMBL/GenBank/DDBJ whole genome shotgun (WGS) entry which is preliminary data.</text>
</comment>
<proteinExistence type="predicted"/>
<sequence length="1259" mass="144114">MIITKDQLASWADTPESKASFPHLISRLIRGTTAKDTKVNIPWGSATYIGGWDGIVDSKEKTRYVPEGISLWELGTNQDPQSKANADYEKRTKEPLGYTPQDATFVFVTPRTWTKKEEWVSQKKEEKKWKDVIVYDGISLEQWLDEAPAVSRWFASQEYAGVCSSEGIITADECWKEWSCLGQLELTPDCVLAGRDTAREALIKRLEEEPSIIGVRASTKSEAIAFILATMKASAPELSGRFVSTTFIIDQEDRFRSVSSSMQHALTLIIRFDSVDPLGVATKNGHHVLLPLGADDVFSQESITLPAVDREALIEALVASGLSRTKASMYTKESGHDITILKKLLGFPSYGAAWINPQTIREIVPALLLGRWNESYPGDIELLEKLSGTSYAKYQEALAKWLYLPESPLKKIGETWRLTSPLDLWRSISSHLVDRDFQLLKESFIQAYHSGNPVLESQLDLPDYITKKRTYSDWVREGLAQSLILVSIPQVRVRLKDPQSWVDRIIEGLLSNASGETWASINRELPLIAEASPHVFLNSVSRSLSLPNPEVMDMFKEKPGFFGNVSHHTGLLWALEELAWMPLYFKNACLLLHRLATLDPGGSLANRPLNSLTEIFKACHYQTLAPYAERVEVLKEMLPRNVDVSWKLLKSLLPSFPSETAFFTHRMRWRMFWEETNVTYTDEEWFDMYSDVVNMLIGLCDGDETRFSDLIEAAPDCMRWDRERILKWAQETVGNIKHKKGLAWHTLREILNMHKQHPDKEWALKKDDLSPFEQLYSQLYPKDVLVRNVWLFNENYRTQMIDPATAVPFAVDRHKEIVEQVATSRERAVSELVEELGLERVLELRLEVKYPWYLGEALAKVIKDEQDLRRVWLCLEDDAPHIAFAHGFISQKLRCEEFSWMQALVQELLEKGYSDKAVANALIVARSGQELWQYIETLGEGVHQEYWLRMDPTFNDLTNEEVIKGINKLLQYRRFSSAVREAWLHGSDLPSSILIEVLRKWDTGESLEPSSLCGCEIGCIFKELNSRSDIDKKTLLELEWLYLSLLTRDGTQAGVPHLEQELASNPEFFVQLLRWLYQLEDKDGQREEQEGLSAEQRQNAAERSRLMLEAWEKIPGMQEDGTIDGIKLREWIDKARALARECDRLEIADSHIGQLLAKYPEDSPYWPERKIFQVIEDINTEGLKVAYSNGMYNKRGATIRGALDDGGIEREQAEYFGELASSLMCDYPNVAGIFQQLQDDYGRLANRYDEEAHRRQLDA</sequence>
<gene>
    <name evidence="1" type="ORF">HMPREF9134_00093</name>
</gene>
<dbReference type="AlphaFoldDB" id="L1NI62"/>
<evidence type="ECO:0000313" key="2">
    <source>
        <dbReference type="Proteomes" id="UP000010408"/>
    </source>
</evidence>
<dbReference type="STRING" id="1127696.HMPREF9134_00093"/>
<protein>
    <submittedName>
        <fullName evidence="1">Uncharacterized protein</fullName>
    </submittedName>
</protein>
<reference evidence="1 2" key="1">
    <citation type="submission" date="2012-05" db="EMBL/GenBank/DDBJ databases">
        <authorList>
            <person name="Weinstock G."/>
            <person name="Sodergren E."/>
            <person name="Lobos E.A."/>
            <person name="Fulton L."/>
            <person name="Fulton R."/>
            <person name="Courtney L."/>
            <person name="Fronick C."/>
            <person name="O'Laughlin M."/>
            <person name="Godfrey J."/>
            <person name="Wilson R.M."/>
            <person name="Miner T."/>
            <person name="Farmer C."/>
            <person name="Delehaunty K."/>
            <person name="Cordes M."/>
            <person name="Minx P."/>
            <person name="Tomlinson C."/>
            <person name="Chen J."/>
            <person name="Wollam A."/>
            <person name="Pepin K.H."/>
            <person name="Bhonagiri V."/>
            <person name="Zhang X."/>
            <person name="Suruliraj S."/>
            <person name="Warren W."/>
            <person name="Mitreva M."/>
            <person name="Mardis E.R."/>
            <person name="Wilson R.K."/>
        </authorList>
    </citation>
    <scope>NUCLEOTIDE SEQUENCE [LARGE SCALE GENOMIC DNA]</scope>
    <source>
        <strain evidence="1 2">F0037</strain>
    </source>
</reference>
<dbReference type="Proteomes" id="UP000010408">
    <property type="component" value="Unassembled WGS sequence"/>
</dbReference>